<dbReference type="EMBL" id="FWXY01000017">
    <property type="protein sequence ID" value="SMC95898.1"/>
    <property type="molecule type" value="Genomic_DNA"/>
</dbReference>
<name>A0A1W2DG51_9BACT</name>
<accession>A0A1W2DG51</accession>
<dbReference type="Proteomes" id="UP000192418">
    <property type="component" value="Unassembled WGS sequence"/>
</dbReference>
<dbReference type="RefSeq" id="WP_084070212.1">
    <property type="nucleotide sequence ID" value="NZ_FWXY01000017.1"/>
</dbReference>
<protein>
    <submittedName>
        <fullName evidence="1">TIGR02757 family protein</fullName>
    </submittedName>
</protein>
<dbReference type="InterPro" id="IPR014127">
    <property type="entry name" value="CHP02757"/>
</dbReference>
<gene>
    <name evidence="1" type="ORF">SAMN02746065_11730</name>
</gene>
<organism evidence="1 2">
    <name type="scientific">Desulfocicer vacuolatum DSM 3385</name>
    <dbReference type="NCBI Taxonomy" id="1121400"/>
    <lineage>
        <taxon>Bacteria</taxon>
        <taxon>Pseudomonadati</taxon>
        <taxon>Thermodesulfobacteriota</taxon>
        <taxon>Desulfobacteria</taxon>
        <taxon>Desulfobacterales</taxon>
        <taxon>Desulfobacteraceae</taxon>
        <taxon>Desulfocicer</taxon>
    </lineage>
</organism>
<reference evidence="1 2" key="1">
    <citation type="submission" date="2017-04" db="EMBL/GenBank/DDBJ databases">
        <authorList>
            <person name="Afonso C.L."/>
            <person name="Miller P.J."/>
            <person name="Scott M.A."/>
            <person name="Spackman E."/>
            <person name="Goraichik I."/>
            <person name="Dimitrov K.M."/>
            <person name="Suarez D.L."/>
            <person name="Swayne D.E."/>
        </authorList>
    </citation>
    <scope>NUCLEOTIDE SEQUENCE [LARGE SCALE GENOMIC DNA]</scope>
    <source>
        <strain evidence="1 2">DSM 3385</strain>
    </source>
</reference>
<evidence type="ECO:0000313" key="1">
    <source>
        <dbReference type="EMBL" id="SMC95898.1"/>
    </source>
</evidence>
<keyword evidence="2" id="KW-1185">Reference proteome</keyword>
<dbReference type="AlphaFoldDB" id="A0A1W2DG51"/>
<dbReference type="OrthoDB" id="9773332at2"/>
<proteinExistence type="predicted"/>
<sequence length="267" mass="30257">MPDSIDSVLKKKLEFVFEKYNKRSLVQPDPLQFLYQYSDVRDREIVALIASSLAYGRVAQILKAVEKVLAPMGKSPREYLCLEDHHAMVKSFESFKYRFATGAHVIDLLSGIREVVTRYGSLEACFAHGESGEDSSVVPALSFFTRQIKGERNIGHLMADPAKGSACKRSCLFLRWMVRKDAVDPGGWTCVPASRLMIPLDTHMHNAGRMLGFTKRKQANMKTVREITQGFARLCPDDPVKYDFSLTRFGIHPDMDIHDLENLIQIQ</sequence>
<dbReference type="STRING" id="1121400.SAMN02746065_11730"/>
<dbReference type="Pfam" id="PF09674">
    <property type="entry name" value="DUF2400"/>
    <property type="match status" value="1"/>
</dbReference>
<dbReference type="NCBIfam" id="TIGR02757">
    <property type="entry name" value="TIGR02757 family protein"/>
    <property type="match status" value="1"/>
</dbReference>
<evidence type="ECO:0000313" key="2">
    <source>
        <dbReference type="Proteomes" id="UP000192418"/>
    </source>
</evidence>